<dbReference type="EMBL" id="ML991808">
    <property type="protein sequence ID" value="KAF2233248.1"/>
    <property type="molecule type" value="Genomic_DNA"/>
</dbReference>
<evidence type="ECO:0000256" key="1">
    <source>
        <dbReference type="ARBA" id="ARBA00022737"/>
    </source>
</evidence>
<accession>A0A6A6H5Z7</accession>
<feature type="compositionally biased region" description="Acidic residues" evidence="2">
    <location>
        <begin position="309"/>
        <end position="322"/>
    </location>
</feature>
<feature type="domain" description="WW" evidence="3">
    <location>
        <begin position="76"/>
        <end position="109"/>
    </location>
</feature>
<dbReference type="FunFam" id="2.20.70.10:FF:000049">
    <property type="entry name" value="Transcription elongation regulator 1-like"/>
    <property type="match status" value="1"/>
</dbReference>
<dbReference type="SUPFAM" id="SSF51045">
    <property type="entry name" value="WW domain"/>
    <property type="match status" value="2"/>
</dbReference>
<dbReference type="GO" id="GO:0070063">
    <property type="term" value="F:RNA polymerase binding"/>
    <property type="evidence" value="ECO:0007669"/>
    <property type="project" value="InterPro"/>
</dbReference>
<feature type="compositionally biased region" description="Polar residues" evidence="2">
    <location>
        <begin position="148"/>
        <end position="161"/>
    </location>
</feature>
<keyword evidence="1" id="KW-0677">Repeat</keyword>
<dbReference type="AlphaFoldDB" id="A0A6A6H5Z7"/>
<dbReference type="PROSITE" id="PS01159">
    <property type="entry name" value="WW_DOMAIN_1"/>
    <property type="match status" value="1"/>
</dbReference>
<dbReference type="SMART" id="SM00456">
    <property type="entry name" value="WW"/>
    <property type="match status" value="2"/>
</dbReference>
<feature type="region of interest" description="Disordered" evidence="2">
    <location>
        <begin position="148"/>
        <end position="178"/>
    </location>
</feature>
<feature type="region of interest" description="Disordered" evidence="2">
    <location>
        <begin position="221"/>
        <end position="322"/>
    </location>
</feature>
<keyword evidence="5" id="KW-1185">Reference proteome</keyword>
<protein>
    <recommendedName>
        <fullName evidence="3">WW domain-containing protein</fullName>
    </recommendedName>
</protein>
<feature type="compositionally biased region" description="Acidic residues" evidence="2">
    <location>
        <begin position="274"/>
        <end position="298"/>
    </location>
</feature>
<dbReference type="PANTHER" id="PTHR15377">
    <property type="entry name" value="TRANSCRIPTION ELONGATION REGULATOR 1"/>
    <property type="match status" value="1"/>
</dbReference>
<evidence type="ECO:0000259" key="3">
    <source>
        <dbReference type="PROSITE" id="PS50020"/>
    </source>
</evidence>
<name>A0A6A6H5Z7_VIRVR</name>
<reference evidence="4" key="1">
    <citation type="journal article" date="2020" name="Stud. Mycol.">
        <title>101 Dothideomycetes genomes: a test case for predicting lifestyles and emergence of pathogens.</title>
        <authorList>
            <person name="Haridas S."/>
            <person name="Albert R."/>
            <person name="Binder M."/>
            <person name="Bloem J."/>
            <person name="Labutti K."/>
            <person name="Salamov A."/>
            <person name="Andreopoulos B."/>
            <person name="Baker S."/>
            <person name="Barry K."/>
            <person name="Bills G."/>
            <person name="Bluhm B."/>
            <person name="Cannon C."/>
            <person name="Castanera R."/>
            <person name="Culley D."/>
            <person name="Daum C."/>
            <person name="Ezra D."/>
            <person name="Gonzalez J."/>
            <person name="Henrissat B."/>
            <person name="Kuo A."/>
            <person name="Liang C."/>
            <person name="Lipzen A."/>
            <person name="Lutzoni F."/>
            <person name="Magnuson J."/>
            <person name="Mondo S."/>
            <person name="Nolan M."/>
            <person name="Ohm R."/>
            <person name="Pangilinan J."/>
            <person name="Park H.-J."/>
            <person name="Ramirez L."/>
            <person name="Alfaro M."/>
            <person name="Sun H."/>
            <person name="Tritt A."/>
            <person name="Yoshinaga Y."/>
            <person name="Zwiers L.-H."/>
            <person name="Turgeon B."/>
            <person name="Goodwin S."/>
            <person name="Spatafora J."/>
            <person name="Crous P."/>
            <person name="Grigoriev I."/>
        </authorList>
    </citation>
    <scope>NUCLEOTIDE SEQUENCE</scope>
    <source>
        <strain evidence="4">Tuck. ex Michener</strain>
    </source>
</reference>
<evidence type="ECO:0000256" key="2">
    <source>
        <dbReference type="SAM" id="MobiDB-lite"/>
    </source>
</evidence>
<dbReference type="SUPFAM" id="SSF81698">
    <property type="entry name" value="FF domain"/>
    <property type="match status" value="1"/>
</dbReference>
<dbReference type="Pfam" id="PF00397">
    <property type="entry name" value="WW"/>
    <property type="match status" value="1"/>
</dbReference>
<dbReference type="InterPro" id="IPR045148">
    <property type="entry name" value="TCRG1-like"/>
</dbReference>
<gene>
    <name evidence="4" type="ORF">EV356DRAFT_211881</name>
</gene>
<dbReference type="Gene3D" id="2.20.70.10">
    <property type="match status" value="2"/>
</dbReference>
<dbReference type="CDD" id="cd00201">
    <property type="entry name" value="WW"/>
    <property type="match status" value="1"/>
</dbReference>
<evidence type="ECO:0000313" key="4">
    <source>
        <dbReference type="EMBL" id="KAF2233248.1"/>
    </source>
</evidence>
<feature type="region of interest" description="Disordered" evidence="2">
    <location>
        <begin position="66"/>
        <end position="85"/>
    </location>
</feature>
<dbReference type="InterPro" id="IPR001202">
    <property type="entry name" value="WW_dom"/>
</dbReference>
<feature type="compositionally biased region" description="Basic and acidic residues" evidence="2">
    <location>
        <begin position="221"/>
        <end position="238"/>
    </location>
</feature>
<feature type="region of interest" description="Disordered" evidence="2">
    <location>
        <begin position="546"/>
        <end position="629"/>
    </location>
</feature>
<dbReference type="InterPro" id="IPR036517">
    <property type="entry name" value="FF_domain_sf"/>
</dbReference>
<dbReference type="GO" id="GO:0003712">
    <property type="term" value="F:transcription coregulator activity"/>
    <property type="evidence" value="ECO:0007669"/>
    <property type="project" value="TreeGrafter"/>
</dbReference>
<dbReference type="Pfam" id="PF01846">
    <property type="entry name" value="FF"/>
    <property type="match status" value="1"/>
</dbReference>
<feature type="compositionally biased region" description="Basic and acidic residues" evidence="2">
    <location>
        <begin position="564"/>
        <end position="621"/>
    </location>
</feature>
<dbReference type="OrthoDB" id="410044at2759"/>
<feature type="compositionally biased region" description="Basic and acidic residues" evidence="2">
    <location>
        <begin position="299"/>
        <end position="308"/>
    </location>
</feature>
<organism evidence="4 5">
    <name type="scientific">Viridothelium virens</name>
    <name type="common">Speckled blister lichen</name>
    <name type="synonym">Trypethelium virens</name>
    <dbReference type="NCBI Taxonomy" id="1048519"/>
    <lineage>
        <taxon>Eukaryota</taxon>
        <taxon>Fungi</taxon>
        <taxon>Dikarya</taxon>
        <taxon>Ascomycota</taxon>
        <taxon>Pezizomycotina</taxon>
        <taxon>Dothideomycetes</taxon>
        <taxon>Dothideomycetes incertae sedis</taxon>
        <taxon>Trypetheliales</taxon>
        <taxon>Trypetheliaceae</taxon>
        <taxon>Viridothelium</taxon>
    </lineage>
</organism>
<dbReference type="FunFam" id="1.10.10.440:FF:000035">
    <property type="entry name" value="Putative ff domain protein"/>
    <property type="match status" value="1"/>
</dbReference>
<dbReference type="PROSITE" id="PS50020">
    <property type="entry name" value="WW_DOMAIN_2"/>
    <property type="match status" value="1"/>
</dbReference>
<sequence length="629" mass="72564">MRAWVGIDGDVWRCRSSRHKLQTRPTRSGDRTAAVLFSFRTKSTSTKPKRQSILPRTCSMLKSTHRSLSSSAPSQAPLPPGWTEHKAPTGHPYYYNHETKKSTYTRPVAEPIATSTPNTLPSTYEQAFASAPQFNPFPHAAQGLPFQNGHSNAFQAQTGGQQFHRGRNQPADRPKSKQDILGCAPWVLVKTKLGRRFVHNPESGESFWKFPQEVMKHVIDMDRREREERERREKGEQSKDEEEDEEAIARAELEAAEATPREGGATERPQSPGEEGEDSEEYEEVEVTDDEAENENEDGPLKRQRTEGAETDEDQPVEFNEDDIAYQLQAMGEDYGLDPGEYGDGEEQDWEEGAEGLPLTEEDSTGLFKDMLDDYHTNPYTTWERIIEEGRIIEDDRYTALSNMKARREVYSDWSRQRIQILKEQREKEEKKDPRIPYMALLEKFATPKLYWPEFKRKYKKEPEMKDSQITDKDREKWYREYINRLKMPQSTLKSDLTILLKSLPASVMNRSSSLASLPPQLLADLRYISLSPSVRDSFIEAYITTLPPAPDPTDLSAEDEEEMAKKRAEREKREAALRSREEKVKEEKRRQRKDLQAGRGRLQEEERELQRAMKVSKEGLRGQLEGLD</sequence>
<dbReference type="InterPro" id="IPR036020">
    <property type="entry name" value="WW_dom_sf"/>
</dbReference>
<dbReference type="GO" id="GO:0005634">
    <property type="term" value="C:nucleus"/>
    <property type="evidence" value="ECO:0007669"/>
    <property type="project" value="TreeGrafter"/>
</dbReference>
<dbReference type="InterPro" id="IPR002713">
    <property type="entry name" value="FF_domain"/>
</dbReference>
<proteinExistence type="predicted"/>
<evidence type="ECO:0000313" key="5">
    <source>
        <dbReference type="Proteomes" id="UP000800092"/>
    </source>
</evidence>
<dbReference type="PANTHER" id="PTHR15377:SF3">
    <property type="entry name" value="WW DOMAIN-CONTAINING PROTEIN"/>
    <property type="match status" value="1"/>
</dbReference>
<dbReference type="Gene3D" id="1.10.10.440">
    <property type="entry name" value="FF domain"/>
    <property type="match status" value="2"/>
</dbReference>
<dbReference type="Proteomes" id="UP000800092">
    <property type="component" value="Unassembled WGS sequence"/>
</dbReference>